<feature type="domain" description="OmpA-like" evidence="5">
    <location>
        <begin position="133"/>
        <end position="248"/>
    </location>
</feature>
<protein>
    <submittedName>
        <fullName evidence="6">OmpA family protein</fullName>
    </submittedName>
</protein>
<dbReference type="Pfam" id="PF00691">
    <property type="entry name" value="OmpA"/>
    <property type="match status" value="1"/>
</dbReference>
<evidence type="ECO:0000259" key="5">
    <source>
        <dbReference type="PROSITE" id="PS51123"/>
    </source>
</evidence>
<dbReference type="PRINTS" id="PR01021">
    <property type="entry name" value="OMPADOMAIN"/>
</dbReference>
<accession>A0A059FXQ1</accession>
<dbReference type="PANTHER" id="PTHR30329">
    <property type="entry name" value="STATOR ELEMENT OF FLAGELLAR MOTOR COMPLEX"/>
    <property type="match status" value="1"/>
</dbReference>
<dbReference type="GO" id="GO:0009279">
    <property type="term" value="C:cell outer membrane"/>
    <property type="evidence" value="ECO:0007669"/>
    <property type="project" value="UniProtKB-SubCell"/>
</dbReference>
<dbReference type="InterPro" id="IPR050330">
    <property type="entry name" value="Bact_OuterMem_StrucFunc"/>
</dbReference>
<keyword evidence="2 4" id="KW-0472">Membrane</keyword>
<evidence type="ECO:0000256" key="4">
    <source>
        <dbReference type="PROSITE-ProRule" id="PRU00473"/>
    </source>
</evidence>
<dbReference type="EMBL" id="ARYI01000004">
    <property type="protein sequence ID" value="KCZ95238.1"/>
    <property type="molecule type" value="Genomic_DNA"/>
</dbReference>
<proteinExistence type="predicted"/>
<comment type="subcellular location">
    <subcellularLocation>
        <location evidence="1">Cell outer membrane</location>
    </subcellularLocation>
</comment>
<evidence type="ECO:0000313" key="6">
    <source>
        <dbReference type="EMBL" id="KCZ95238.1"/>
    </source>
</evidence>
<keyword evidence="3" id="KW-0998">Cell outer membrane</keyword>
<dbReference type="Proteomes" id="UP000025061">
    <property type="component" value="Unassembled WGS sequence"/>
</dbReference>
<sequence>METGRSAVEKADTALAEARDYYMRGKTDEYIHTVRMGEGYVMLAETRGLQREANTQIESLNTQRAEVVSQARMREVASAEAATTVAENRADRSDAVAAGAVADSAASETARLAAEARAAALTAELADYEQTKTDLGVTLILRDLQFASGSALLTSGAQGRLAPLASYLSKQPESRIQIAGHTDSQGAEAYNQDLSARRAASVGTYLASTGVDSGRINTIGLGESTPLSSNDTAAGRAINRRVEITILD</sequence>
<name>A0A059FXQ1_9PROT</name>
<dbReference type="InterPro" id="IPR006664">
    <property type="entry name" value="OMP_bac"/>
</dbReference>
<dbReference type="PROSITE" id="PS51123">
    <property type="entry name" value="OMPA_2"/>
    <property type="match status" value="1"/>
</dbReference>
<reference evidence="6 7" key="1">
    <citation type="submission" date="2013-04" db="EMBL/GenBank/DDBJ databases">
        <title>Hyphomonas hirschiana VP5 Genome Sequencing.</title>
        <authorList>
            <person name="Lai Q."/>
            <person name="Shao Z."/>
        </authorList>
    </citation>
    <scope>NUCLEOTIDE SEQUENCE [LARGE SCALE GENOMIC DNA]</scope>
    <source>
        <strain evidence="6 7">VP5</strain>
    </source>
</reference>
<dbReference type="InterPro" id="IPR036737">
    <property type="entry name" value="OmpA-like_sf"/>
</dbReference>
<evidence type="ECO:0000313" key="7">
    <source>
        <dbReference type="Proteomes" id="UP000025061"/>
    </source>
</evidence>
<dbReference type="PATRIC" id="fig|1280951.3.peg.1251"/>
<gene>
    <name evidence="6" type="ORF">HHI_06194</name>
</gene>
<dbReference type="CDD" id="cd07185">
    <property type="entry name" value="OmpA_C-like"/>
    <property type="match status" value="1"/>
</dbReference>
<dbReference type="InterPro" id="IPR006665">
    <property type="entry name" value="OmpA-like"/>
</dbReference>
<evidence type="ECO:0000256" key="1">
    <source>
        <dbReference type="ARBA" id="ARBA00004442"/>
    </source>
</evidence>
<dbReference type="SUPFAM" id="SSF103088">
    <property type="entry name" value="OmpA-like"/>
    <property type="match status" value="1"/>
</dbReference>
<organism evidence="6 7">
    <name type="scientific">Hyphomonas hirschiana VP5</name>
    <dbReference type="NCBI Taxonomy" id="1280951"/>
    <lineage>
        <taxon>Bacteria</taxon>
        <taxon>Pseudomonadati</taxon>
        <taxon>Pseudomonadota</taxon>
        <taxon>Alphaproteobacteria</taxon>
        <taxon>Hyphomonadales</taxon>
        <taxon>Hyphomonadaceae</taxon>
        <taxon>Hyphomonas</taxon>
    </lineage>
</organism>
<comment type="caution">
    <text evidence="6">The sequence shown here is derived from an EMBL/GenBank/DDBJ whole genome shotgun (WGS) entry which is preliminary data.</text>
</comment>
<dbReference type="Gene3D" id="3.30.1330.60">
    <property type="entry name" value="OmpA-like domain"/>
    <property type="match status" value="1"/>
</dbReference>
<evidence type="ECO:0000256" key="3">
    <source>
        <dbReference type="ARBA" id="ARBA00023237"/>
    </source>
</evidence>
<evidence type="ECO:0000256" key="2">
    <source>
        <dbReference type="ARBA" id="ARBA00023136"/>
    </source>
</evidence>
<keyword evidence="7" id="KW-1185">Reference proteome</keyword>
<dbReference type="AlphaFoldDB" id="A0A059FXQ1"/>
<dbReference type="PANTHER" id="PTHR30329:SF21">
    <property type="entry name" value="LIPOPROTEIN YIAD-RELATED"/>
    <property type="match status" value="1"/>
</dbReference>